<name>A0AAJ8KYI4_9TREE</name>
<dbReference type="EMBL" id="CP144540">
    <property type="protein sequence ID" value="WWC65837.1"/>
    <property type="molecule type" value="Genomic_DNA"/>
</dbReference>
<accession>A0AAJ8KYI4</accession>
<feature type="region of interest" description="Disordered" evidence="1">
    <location>
        <begin position="63"/>
        <end position="182"/>
    </location>
</feature>
<evidence type="ECO:0000256" key="1">
    <source>
        <dbReference type="SAM" id="MobiDB-lite"/>
    </source>
</evidence>
<gene>
    <name evidence="2" type="ORF">I303_108459</name>
</gene>
<dbReference type="AlphaFoldDB" id="A0AAJ8KYI4"/>
<evidence type="ECO:0000313" key="3">
    <source>
        <dbReference type="Proteomes" id="UP000078595"/>
    </source>
</evidence>
<keyword evidence="3" id="KW-1185">Reference proteome</keyword>
<feature type="compositionally biased region" description="Polar residues" evidence="1">
    <location>
        <begin position="91"/>
        <end position="113"/>
    </location>
</feature>
<protein>
    <recommendedName>
        <fullName evidence="4">Rho termination factor N-terminal domain-containing protein</fullName>
    </recommendedName>
</protein>
<dbReference type="KEGG" id="kdj:28970916"/>
<feature type="compositionally biased region" description="Polar residues" evidence="1">
    <location>
        <begin position="168"/>
        <end position="179"/>
    </location>
</feature>
<feature type="compositionally biased region" description="Polar residues" evidence="1">
    <location>
        <begin position="131"/>
        <end position="142"/>
    </location>
</feature>
<dbReference type="RefSeq" id="XP_065825915.1">
    <property type="nucleotide sequence ID" value="XM_065969843.1"/>
</dbReference>
<evidence type="ECO:0008006" key="4">
    <source>
        <dbReference type="Google" id="ProtNLM"/>
    </source>
</evidence>
<sequence>MYTEQSLNKLKVTELKVICKEIKVANFSRLNKALLIQLILRETCQATDPILTNVDGTRCLANDPKFATPQVPNKGNKRGIQRGQRKDDTPGDTTYSQVDGSQTSKVQTTSLQGINLVPTRLPPILEAGSPTDKTSQQPSIAVSSEEGAEATASTSSRTEIAAEKRKSTANTHSQQSPSKITKIHARGFVPLKAIRKESARHIVSTVSGNTLPQVLEAQTLVTSYERITFIRSSYMEDMFVKMNSARSITPARSHCTLVPDHTLKTSLLPSALAFQGLSANFYHEDITSETFIVAVRFWLSRLHTLVQWGSGEAWSVHGNEKGLLGPDIGRWPIVKGCEQIAQDLCLIETEAIASSGSARNGKAKYIVIASNGDIISSTYSTQANCNFQGCPIRKDWFDYIDAHPVQSSNNTSLLEHIKTKNPEDHPLGIARAWQDRVGTQANGLILIRIAERAVLASCGLNSLNGDKMTATEMDAQYAGHEPMKRKAARNKIELYLPEAPYHPALALVHRQSGFTDHVLAETRQVVGDEDSGVAELWQGLLGCDDKGNVDGSRTEAFWYKWEDRLME</sequence>
<organism evidence="2 3">
    <name type="scientific">Kwoniella dejecticola CBS 10117</name>
    <dbReference type="NCBI Taxonomy" id="1296121"/>
    <lineage>
        <taxon>Eukaryota</taxon>
        <taxon>Fungi</taxon>
        <taxon>Dikarya</taxon>
        <taxon>Basidiomycota</taxon>
        <taxon>Agaricomycotina</taxon>
        <taxon>Tremellomycetes</taxon>
        <taxon>Tremellales</taxon>
        <taxon>Cryptococcaceae</taxon>
        <taxon>Kwoniella</taxon>
    </lineage>
</organism>
<evidence type="ECO:0000313" key="2">
    <source>
        <dbReference type="EMBL" id="WWC65837.1"/>
    </source>
</evidence>
<reference evidence="2" key="2">
    <citation type="submission" date="2024-02" db="EMBL/GenBank/DDBJ databases">
        <title>Comparative genomics of Cryptococcus and Kwoniella reveals pathogenesis evolution and contrasting modes of karyotype evolution via chromosome fusion or intercentromeric recombination.</title>
        <authorList>
            <person name="Coelho M.A."/>
            <person name="David-Palma M."/>
            <person name="Shea T."/>
            <person name="Bowers K."/>
            <person name="McGinley-Smith S."/>
            <person name="Mohammad A.W."/>
            <person name="Gnirke A."/>
            <person name="Yurkov A.M."/>
            <person name="Nowrousian M."/>
            <person name="Sun S."/>
            <person name="Cuomo C.A."/>
            <person name="Heitman J."/>
        </authorList>
    </citation>
    <scope>NUCLEOTIDE SEQUENCE</scope>
    <source>
        <strain evidence="2">CBS 10117</strain>
    </source>
</reference>
<dbReference type="GeneID" id="28970916"/>
<proteinExistence type="predicted"/>
<reference evidence="2" key="1">
    <citation type="submission" date="2013-07" db="EMBL/GenBank/DDBJ databases">
        <authorList>
            <consortium name="The Broad Institute Genome Sequencing Platform"/>
            <person name="Cuomo C."/>
            <person name="Litvintseva A."/>
            <person name="Chen Y."/>
            <person name="Heitman J."/>
            <person name="Sun S."/>
            <person name="Springer D."/>
            <person name="Dromer F."/>
            <person name="Young S.K."/>
            <person name="Zeng Q."/>
            <person name="Gargeya S."/>
            <person name="Fitzgerald M."/>
            <person name="Abouelleil A."/>
            <person name="Alvarado L."/>
            <person name="Berlin A.M."/>
            <person name="Chapman S.B."/>
            <person name="Dewar J."/>
            <person name="Goldberg J."/>
            <person name="Griggs A."/>
            <person name="Gujja S."/>
            <person name="Hansen M."/>
            <person name="Howarth C."/>
            <person name="Imamovic A."/>
            <person name="Larimer J."/>
            <person name="McCowan C."/>
            <person name="Murphy C."/>
            <person name="Pearson M."/>
            <person name="Priest M."/>
            <person name="Roberts A."/>
            <person name="Saif S."/>
            <person name="Shea T."/>
            <person name="Sykes S."/>
            <person name="Wortman J."/>
            <person name="Nusbaum C."/>
            <person name="Birren B."/>
        </authorList>
    </citation>
    <scope>NUCLEOTIDE SEQUENCE</scope>
    <source>
        <strain evidence="2">CBS 10117</strain>
    </source>
</reference>
<dbReference type="Proteomes" id="UP000078595">
    <property type="component" value="Chromosome 11"/>
</dbReference>